<protein>
    <submittedName>
        <fullName evidence="2">Uncharacterized protein</fullName>
    </submittedName>
</protein>
<name>A0A1H4XEY9_PSETA</name>
<reference evidence="2 3" key="1">
    <citation type="submission" date="2016-10" db="EMBL/GenBank/DDBJ databases">
        <authorList>
            <person name="Varghese N."/>
            <person name="Submissions S."/>
        </authorList>
    </citation>
    <scope>NUCLEOTIDE SEQUENCE [LARGE SCALE GENOMIC DNA]</scope>
    <source>
        <strain evidence="2 3">BS3652</strain>
    </source>
</reference>
<proteinExistence type="predicted"/>
<gene>
    <name evidence="2" type="ORF">SAMN04490203_3666</name>
</gene>
<evidence type="ECO:0000313" key="3">
    <source>
        <dbReference type="Proteomes" id="UP000183155"/>
    </source>
</evidence>
<dbReference type="Proteomes" id="UP000183155">
    <property type="component" value="Unassembled WGS sequence"/>
</dbReference>
<evidence type="ECO:0000313" key="2">
    <source>
        <dbReference type="EMBL" id="SED03730.1"/>
    </source>
</evidence>
<sequence>MIVLWKRVIPAFTGFVAAIRLCGIIGFNYALILL</sequence>
<keyword evidence="1" id="KW-1133">Transmembrane helix</keyword>
<evidence type="ECO:0000256" key="1">
    <source>
        <dbReference type="SAM" id="Phobius"/>
    </source>
</evidence>
<keyword evidence="1" id="KW-0812">Transmembrane</keyword>
<feature type="transmembrane region" description="Helical" evidence="1">
    <location>
        <begin position="12"/>
        <end position="32"/>
    </location>
</feature>
<organism evidence="2 3">
    <name type="scientific">Pseudomonas taetrolens</name>
    <dbReference type="NCBI Taxonomy" id="47884"/>
    <lineage>
        <taxon>Bacteria</taxon>
        <taxon>Pseudomonadati</taxon>
        <taxon>Pseudomonadota</taxon>
        <taxon>Gammaproteobacteria</taxon>
        <taxon>Pseudomonadales</taxon>
        <taxon>Pseudomonadaceae</taxon>
        <taxon>Pseudomonas</taxon>
    </lineage>
</organism>
<comment type="caution">
    <text evidence="2">The sequence shown here is derived from an EMBL/GenBank/DDBJ whole genome shotgun (WGS) entry which is preliminary data.</text>
</comment>
<dbReference type="EMBL" id="FNRS01000001">
    <property type="protein sequence ID" value="SED03730.1"/>
    <property type="molecule type" value="Genomic_DNA"/>
</dbReference>
<keyword evidence="3" id="KW-1185">Reference proteome</keyword>
<accession>A0A1H4XEY9</accession>
<keyword evidence="1" id="KW-0472">Membrane</keyword>